<keyword evidence="3" id="KW-1185">Reference proteome</keyword>
<feature type="transmembrane region" description="Helical" evidence="1">
    <location>
        <begin position="12"/>
        <end position="40"/>
    </location>
</feature>
<dbReference type="AlphaFoldDB" id="A0ABD6C581"/>
<evidence type="ECO:0008006" key="4">
    <source>
        <dbReference type="Google" id="ProtNLM"/>
    </source>
</evidence>
<gene>
    <name evidence="2" type="ORF">ACFR9T_16220</name>
</gene>
<dbReference type="RefSeq" id="WP_256419501.1">
    <property type="nucleotide sequence ID" value="NZ_JANHDL010000023.1"/>
</dbReference>
<dbReference type="Proteomes" id="UP001597185">
    <property type="component" value="Unassembled WGS sequence"/>
</dbReference>
<dbReference type="EMBL" id="JBHUDB010000024">
    <property type="protein sequence ID" value="MFD1572104.1"/>
    <property type="molecule type" value="Genomic_DNA"/>
</dbReference>
<evidence type="ECO:0000313" key="3">
    <source>
        <dbReference type="Proteomes" id="UP001597185"/>
    </source>
</evidence>
<comment type="caution">
    <text evidence="2">The sequence shown here is derived from an EMBL/GenBank/DDBJ whole genome shotgun (WGS) entry which is preliminary data.</text>
</comment>
<keyword evidence="1" id="KW-1133">Transmembrane helix</keyword>
<organism evidence="2 3">
    <name type="scientific">Halorubrum laminariae</name>
    <dbReference type="NCBI Taxonomy" id="1433523"/>
    <lineage>
        <taxon>Archaea</taxon>
        <taxon>Methanobacteriati</taxon>
        <taxon>Methanobacteriota</taxon>
        <taxon>Stenosarchaea group</taxon>
        <taxon>Halobacteria</taxon>
        <taxon>Halobacteriales</taxon>
        <taxon>Haloferacaceae</taxon>
        <taxon>Halorubrum</taxon>
    </lineage>
</organism>
<evidence type="ECO:0000256" key="1">
    <source>
        <dbReference type="SAM" id="Phobius"/>
    </source>
</evidence>
<keyword evidence="1" id="KW-0472">Membrane</keyword>
<name>A0ABD6C581_9EURY</name>
<proteinExistence type="predicted"/>
<evidence type="ECO:0000313" key="2">
    <source>
        <dbReference type="EMBL" id="MFD1572104.1"/>
    </source>
</evidence>
<protein>
    <recommendedName>
        <fullName evidence="4">MFS transporter</fullName>
    </recommendedName>
</protein>
<keyword evidence="1" id="KW-0812">Transmembrane</keyword>
<reference evidence="2 3" key="1">
    <citation type="journal article" date="2019" name="Int. J. Syst. Evol. Microbiol.">
        <title>The Global Catalogue of Microorganisms (GCM) 10K type strain sequencing project: providing services to taxonomists for standard genome sequencing and annotation.</title>
        <authorList>
            <consortium name="The Broad Institute Genomics Platform"/>
            <consortium name="The Broad Institute Genome Sequencing Center for Infectious Disease"/>
            <person name="Wu L."/>
            <person name="Ma J."/>
        </authorList>
    </citation>
    <scope>NUCLEOTIDE SEQUENCE [LARGE SCALE GENOMIC DNA]</scope>
    <source>
        <strain evidence="2 3">CGMCC 1.12689</strain>
    </source>
</reference>
<sequence>MSANKSIMGLQVSILGLAVANFYAGSSLFGFLVPVALLLYGSYLVGTNEFDR</sequence>
<accession>A0ABD6C581</accession>